<reference evidence="1 2" key="1">
    <citation type="journal article" date="2016" name="Nat. Commun.">
        <title>Thousands of microbial genomes shed light on interconnected biogeochemical processes in an aquifer system.</title>
        <authorList>
            <person name="Anantharaman K."/>
            <person name="Brown C.T."/>
            <person name="Hug L.A."/>
            <person name="Sharon I."/>
            <person name="Castelle C.J."/>
            <person name="Probst A.J."/>
            <person name="Thomas B.C."/>
            <person name="Singh A."/>
            <person name="Wilkins M.J."/>
            <person name="Karaoz U."/>
            <person name="Brodie E.L."/>
            <person name="Williams K.H."/>
            <person name="Hubbard S.S."/>
            <person name="Banfield J.F."/>
        </authorList>
    </citation>
    <scope>NUCLEOTIDE SEQUENCE [LARGE SCALE GENOMIC DNA]</scope>
</reference>
<sequence>MVFGAVAATTTIWLAMDGGRMQNGNAPASDLTLREAARTASGIYSVSYAARVYQKSPGYRPALETAPVVLNCHPIKKDDSQVVSGRQRTSTFLVGNPPRLLLGSDRG</sequence>
<dbReference type="EMBL" id="MFKW01000001">
    <property type="protein sequence ID" value="OGG52141.1"/>
    <property type="molecule type" value="Genomic_DNA"/>
</dbReference>
<name>A0A1F6CT03_9BACT</name>
<comment type="caution">
    <text evidence="1">The sequence shown here is derived from an EMBL/GenBank/DDBJ whole genome shotgun (WGS) entry which is preliminary data.</text>
</comment>
<protein>
    <submittedName>
        <fullName evidence="1">Uncharacterized protein</fullName>
    </submittedName>
</protein>
<dbReference type="Proteomes" id="UP000176445">
    <property type="component" value="Unassembled WGS sequence"/>
</dbReference>
<dbReference type="AlphaFoldDB" id="A0A1F6CT03"/>
<evidence type="ECO:0000313" key="1">
    <source>
        <dbReference type="EMBL" id="OGG52141.1"/>
    </source>
</evidence>
<organism evidence="1 2">
    <name type="scientific">Candidatus Kaiserbacteria bacterium RIFCSPHIGHO2_01_FULL_54_36b</name>
    <dbReference type="NCBI Taxonomy" id="1798483"/>
    <lineage>
        <taxon>Bacteria</taxon>
        <taxon>Candidatus Kaiseribacteriota</taxon>
    </lineage>
</organism>
<proteinExistence type="predicted"/>
<gene>
    <name evidence="1" type="ORF">A2704_02025</name>
</gene>
<evidence type="ECO:0000313" key="2">
    <source>
        <dbReference type="Proteomes" id="UP000176445"/>
    </source>
</evidence>
<accession>A0A1F6CT03</accession>